<keyword evidence="1" id="KW-0238">DNA-binding</keyword>
<comment type="caution">
    <text evidence="4">The sequence shown here is derived from an EMBL/GenBank/DDBJ whole genome shotgun (WGS) entry which is preliminary data.</text>
</comment>
<dbReference type="SUPFAM" id="SSF48452">
    <property type="entry name" value="TPR-like"/>
    <property type="match status" value="1"/>
</dbReference>
<dbReference type="GO" id="GO:0043565">
    <property type="term" value="F:sequence-specific DNA binding"/>
    <property type="evidence" value="ECO:0007669"/>
    <property type="project" value="InterPro"/>
</dbReference>
<dbReference type="Gene3D" id="1.10.10.60">
    <property type="entry name" value="Homeodomain-like"/>
    <property type="match status" value="2"/>
</dbReference>
<dbReference type="GO" id="GO:0003700">
    <property type="term" value="F:DNA-binding transcription factor activity"/>
    <property type="evidence" value="ECO:0007669"/>
    <property type="project" value="InterPro"/>
</dbReference>
<reference evidence="4 5" key="1">
    <citation type="submission" date="2019-11" db="EMBL/GenBank/DDBJ databases">
        <title>Characterization of Elizabethkingia argenteiflava sp. nov., isolated from inner surface of Soybean Pods.</title>
        <authorList>
            <person name="Mo S."/>
        </authorList>
    </citation>
    <scope>NUCLEOTIDE SEQUENCE [LARGE SCALE GENOMIC DNA]</scope>
    <source>
        <strain evidence="4 5">YB22</strain>
    </source>
</reference>
<sequence length="461" mass="53121">MKKIISVIFCFHIFLSYAQPRNAYDKVSYKIFSETSGKNFAKALETADSLYTASGTSLQKIKSLMLSARIYQQAGDIKKSISYALSAENIIQKTDNSLWKAYVYSFLSTQYRVLKLQGQAEKALQKAFKATEEIQDPNVANLLKSKLWQEMTYHEISKKNYAKSIQYTLRAQQLIKDNYPGAVQNHFVELASNELSKEGSRQKAEVYILLALEKLERLGQTASISKQYQASNANYITVDFPTESSLNQTINNDSADIYTLQHRNRIKNWIILVISLCLVGNIILFSLYKRKLRKNLLNFSNQISTNEKATEIQTYRTPMPFTHVPPQKKFQARESEPSVIMTSAMEQKILAKLREFESSKLFTRKNISLSYLATYCDINSRYLSHIINTHKKKDFNNYINELRIKYIVDKLKQLPQYRKYKVATLADEAGFSSPNKFATIFKKEVSVPPSLYIKELEEQLS</sequence>
<dbReference type="PROSITE" id="PS01124">
    <property type="entry name" value="HTH_ARAC_FAMILY_2"/>
    <property type="match status" value="1"/>
</dbReference>
<dbReference type="InterPro" id="IPR018060">
    <property type="entry name" value="HTH_AraC"/>
</dbReference>
<dbReference type="InterPro" id="IPR011990">
    <property type="entry name" value="TPR-like_helical_dom_sf"/>
</dbReference>
<proteinExistence type="predicted"/>
<evidence type="ECO:0000259" key="3">
    <source>
        <dbReference type="PROSITE" id="PS01124"/>
    </source>
</evidence>
<gene>
    <name evidence="4" type="ORF">GNY06_11155</name>
</gene>
<dbReference type="EMBL" id="JAAABJ010000634">
    <property type="protein sequence ID" value="NAW51898.1"/>
    <property type="molecule type" value="Genomic_DNA"/>
</dbReference>
<keyword evidence="5" id="KW-1185">Reference proteome</keyword>
<keyword evidence="2" id="KW-0812">Transmembrane</keyword>
<protein>
    <submittedName>
        <fullName evidence="4">Helix-turn-helix domain-containing protein</fullName>
    </submittedName>
</protein>
<dbReference type="PANTHER" id="PTHR43280:SF34">
    <property type="entry name" value="ARAC-FAMILY TRANSCRIPTIONAL REGULATOR"/>
    <property type="match status" value="1"/>
</dbReference>
<dbReference type="SMART" id="SM00342">
    <property type="entry name" value="HTH_ARAC"/>
    <property type="match status" value="1"/>
</dbReference>
<feature type="domain" description="HTH araC/xylS-type" evidence="3">
    <location>
        <begin position="347"/>
        <end position="455"/>
    </location>
</feature>
<name>A0A845PZV9_9FLAO</name>
<feature type="transmembrane region" description="Helical" evidence="2">
    <location>
        <begin position="269"/>
        <end position="288"/>
    </location>
</feature>
<dbReference type="PANTHER" id="PTHR43280">
    <property type="entry name" value="ARAC-FAMILY TRANSCRIPTIONAL REGULATOR"/>
    <property type="match status" value="1"/>
</dbReference>
<keyword evidence="2" id="KW-0472">Membrane</keyword>
<evidence type="ECO:0000256" key="2">
    <source>
        <dbReference type="SAM" id="Phobius"/>
    </source>
</evidence>
<evidence type="ECO:0000313" key="5">
    <source>
        <dbReference type="Proteomes" id="UP000553459"/>
    </source>
</evidence>
<evidence type="ECO:0000313" key="4">
    <source>
        <dbReference type="EMBL" id="NAW51898.1"/>
    </source>
</evidence>
<organism evidence="4 5">
    <name type="scientific">Elizabethkingia argenteiflava</name>
    <dbReference type="NCBI Taxonomy" id="2681556"/>
    <lineage>
        <taxon>Bacteria</taxon>
        <taxon>Pseudomonadati</taxon>
        <taxon>Bacteroidota</taxon>
        <taxon>Flavobacteriia</taxon>
        <taxon>Flavobacteriales</taxon>
        <taxon>Weeksellaceae</taxon>
        <taxon>Elizabethkingia</taxon>
    </lineage>
</organism>
<dbReference type="Gene3D" id="1.25.40.10">
    <property type="entry name" value="Tetratricopeptide repeat domain"/>
    <property type="match status" value="1"/>
</dbReference>
<dbReference type="Pfam" id="PF12833">
    <property type="entry name" value="HTH_18"/>
    <property type="match status" value="1"/>
</dbReference>
<dbReference type="RefSeq" id="WP_166520153.1">
    <property type="nucleotide sequence ID" value="NZ_JAAABJ010000634.1"/>
</dbReference>
<dbReference type="Proteomes" id="UP000553459">
    <property type="component" value="Unassembled WGS sequence"/>
</dbReference>
<evidence type="ECO:0000256" key="1">
    <source>
        <dbReference type="ARBA" id="ARBA00023125"/>
    </source>
</evidence>
<keyword evidence="2" id="KW-1133">Transmembrane helix</keyword>
<accession>A0A845PZV9</accession>
<dbReference type="AlphaFoldDB" id="A0A845PZV9"/>